<protein>
    <recommendedName>
        <fullName evidence="2">MACPF domain-containing protein</fullName>
    </recommendedName>
</protein>
<dbReference type="Pfam" id="PF01823">
    <property type="entry name" value="MACPF"/>
    <property type="match status" value="1"/>
</dbReference>
<feature type="region of interest" description="Disordered" evidence="1">
    <location>
        <begin position="312"/>
        <end position="354"/>
    </location>
</feature>
<evidence type="ECO:0000256" key="1">
    <source>
        <dbReference type="SAM" id="MobiDB-lite"/>
    </source>
</evidence>
<evidence type="ECO:0000313" key="3">
    <source>
        <dbReference type="EMBL" id="CAH3123054.1"/>
    </source>
</evidence>
<evidence type="ECO:0000313" key="4">
    <source>
        <dbReference type="Proteomes" id="UP001159428"/>
    </source>
</evidence>
<feature type="compositionally biased region" description="Polar residues" evidence="1">
    <location>
        <begin position="341"/>
        <end position="354"/>
    </location>
</feature>
<accession>A0AAU9WRM2</accession>
<dbReference type="EMBL" id="CALNXJ010000019">
    <property type="protein sequence ID" value="CAH3123054.1"/>
    <property type="molecule type" value="Genomic_DNA"/>
</dbReference>
<name>A0AAU9WRM2_9CNID</name>
<gene>
    <name evidence="3" type="ORF">PMEA_00009461</name>
</gene>
<dbReference type="AlphaFoldDB" id="A0AAU9WRM2"/>
<dbReference type="Proteomes" id="UP001159428">
    <property type="component" value="Unassembled WGS sequence"/>
</dbReference>
<sequence length="354" mass="39509">MSDNMMVPSAYHLDASIDGDSKSPVEEGKTPFIYPAGMGQILMNGCWGKDYKIGDPCYNAKENSSLSFSFDVTVSHFICMQLSFRDMIDGAFFIGVGFDGSGEYSPDSRKMSIVQRNCVTKSNYDGRNVPDTMNVHGIYETSAFMLTFENSAEYQTFPKHQAGVSGSIFGFSAGVKKAWGGSMYEIFMDEVKPSDLSLSFLRELMELPISYFQPGTQIKFQLAIYVSHKYPVLKLINCKNQTEKTALSKGFRNCENFIQRWGTHYIKSAKFGGQLQIIKTIEASQVASKYEFSEKMEMEFRFLFASGGAKSSTEGGQEAKAQNKFTSTSVMAQGGSKRLQPFSQMCSRQRSSRV</sequence>
<organism evidence="3 4">
    <name type="scientific">Pocillopora meandrina</name>
    <dbReference type="NCBI Taxonomy" id="46732"/>
    <lineage>
        <taxon>Eukaryota</taxon>
        <taxon>Metazoa</taxon>
        <taxon>Cnidaria</taxon>
        <taxon>Anthozoa</taxon>
        <taxon>Hexacorallia</taxon>
        <taxon>Scleractinia</taxon>
        <taxon>Astrocoeniina</taxon>
        <taxon>Pocilloporidae</taxon>
        <taxon>Pocillopora</taxon>
    </lineage>
</organism>
<proteinExistence type="predicted"/>
<dbReference type="PANTHER" id="PTHR46549">
    <property type="entry name" value="MACPF DOMAIN-CONTAINING PROTEIN"/>
    <property type="match status" value="1"/>
</dbReference>
<dbReference type="PANTHER" id="PTHR46549:SF1">
    <property type="entry name" value="MACPF DOMAIN-CONTAINING PROTEIN"/>
    <property type="match status" value="1"/>
</dbReference>
<feature type="domain" description="MACPF" evidence="2">
    <location>
        <begin position="182"/>
        <end position="335"/>
    </location>
</feature>
<dbReference type="InterPro" id="IPR020864">
    <property type="entry name" value="MACPF"/>
</dbReference>
<comment type="caution">
    <text evidence="3">The sequence shown here is derived from an EMBL/GenBank/DDBJ whole genome shotgun (WGS) entry which is preliminary data.</text>
</comment>
<evidence type="ECO:0000259" key="2">
    <source>
        <dbReference type="Pfam" id="PF01823"/>
    </source>
</evidence>
<keyword evidence="4" id="KW-1185">Reference proteome</keyword>
<reference evidence="3 4" key="1">
    <citation type="submission" date="2022-05" db="EMBL/GenBank/DDBJ databases">
        <authorList>
            <consortium name="Genoscope - CEA"/>
            <person name="William W."/>
        </authorList>
    </citation>
    <scope>NUCLEOTIDE SEQUENCE [LARGE SCALE GENOMIC DNA]</scope>
</reference>